<evidence type="ECO:0000256" key="1">
    <source>
        <dbReference type="ARBA" id="ARBA00022649"/>
    </source>
</evidence>
<dbReference type="RefSeq" id="WP_158192786.1">
    <property type="nucleotide sequence ID" value="NZ_CP046908.1"/>
</dbReference>
<dbReference type="Proteomes" id="UP000435648">
    <property type="component" value="Chromosome"/>
</dbReference>
<dbReference type="Pfam" id="PF05016">
    <property type="entry name" value="ParE_toxin"/>
    <property type="match status" value="1"/>
</dbReference>
<sequence length="101" mass="11486">MTYRLSARAAEDLIQVYLEGVRLFGEAHAEAYHRDLAAVLELLSENPKLARERGEISPPVRIHPFKAHLVVYVMDEDGGILVVRIRHGHEDWAREDWAGGE</sequence>
<proteinExistence type="predicted"/>
<dbReference type="Gene3D" id="3.30.2310.20">
    <property type="entry name" value="RelE-like"/>
    <property type="match status" value="1"/>
</dbReference>
<dbReference type="InterPro" id="IPR035093">
    <property type="entry name" value="RelE/ParE_toxin_dom_sf"/>
</dbReference>
<gene>
    <name evidence="2" type="ORF">GH266_04215</name>
</gene>
<keyword evidence="1" id="KW-1277">Toxin-antitoxin system</keyword>
<name>A0A857C457_9HYPH</name>
<evidence type="ECO:0000313" key="2">
    <source>
        <dbReference type="EMBL" id="QGZ33780.1"/>
    </source>
</evidence>
<protein>
    <submittedName>
        <fullName evidence="2">Type II toxin-antitoxin system RelE/ParE family toxin</fullName>
    </submittedName>
</protein>
<accession>A0A857C457</accession>
<evidence type="ECO:0000313" key="3">
    <source>
        <dbReference type="Proteomes" id="UP000435648"/>
    </source>
</evidence>
<organism evidence="2 3">
    <name type="scientific">Stappia indica</name>
    <dbReference type="NCBI Taxonomy" id="538381"/>
    <lineage>
        <taxon>Bacteria</taxon>
        <taxon>Pseudomonadati</taxon>
        <taxon>Pseudomonadota</taxon>
        <taxon>Alphaproteobacteria</taxon>
        <taxon>Hyphomicrobiales</taxon>
        <taxon>Stappiaceae</taxon>
        <taxon>Stappia</taxon>
    </lineage>
</organism>
<dbReference type="InterPro" id="IPR007712">
    <property type="entry name" value="RelE/ParE_toxin"/>
</dbReference>
<dbReference type="OrthoDB" id="7173315at2"/>
<dbReference type="EMBL" id="CP046908">
    <property type="protein sequence ID" value="QGZ33780.1"/>
    <property type="molecule type" value="Genomic_DNA"/>
</dbReference>
<reference evidence="2 3" key="1">
    <citation type="submission" date="2019-12" db="EMBL/GenBank/DDBJ databases">
        <title>The genome of Stappia indica PHM037.</title>
        <authorList>
            <person name="Kacar D."/>
            <person name="Galan B."/>
            <person name="Canedo L."/>
            <person name="Rodriguez P."/>
            <person name="de la Calle F."/>
            <person name="Garcia J.L."/>
        </authorList>
    </citation>
    <scope>NUCLEOTIDE SEQUENCE [LARGE SCALE GENOMIC DNA]</scope>
    <source>
        <strain evidence="2 3">PHM037</strain>
    </source>
</reference>
<dbReference type="AlphaFoldDB" id="A0A857C457"/>
<dbReference type="KEGG" id="siw:GH266_04215"/>